<evidence type="ECO:0000256" key="8">
    <source>
        <dbReference type="ARBA" id="ARBA00022723"/>
    </source>
</evidence>
<keyword evidence="7 14" id="KW-0812">Transmembrane</keyword>
<keyword evidence="10 14" id="KW-1133">Transmembrane helix</keyword>
<dbReference type="GO" id="GO:0047223">
    <property type="term" value="F:beta-1,3-galactosyl-O-glycosyl-glycoprotein beta-1,3-N-acetylglucosaminyltransferase activity"/>
    <property type="evidence" value="ECO:0007669"/>
    <property type="project" value="TreeGrafter"/>
</dbReference>
<keyword evidence="6" id="KW-0808">Transferase</keyword>
<keyword evidence="11" id="KW-0333">Golgi apparatus</keyword>
<evidence type="ECO:0000256" key="5">
    <source>
        <dbReference type="ARBA" id="ARBA00022676"/>
    </source>
</evidence>
<comment type="cofactor">
    <cofactor evidence="1">
        <name>Mn(2+)</name>
        <dbReference type="ChEBI" id="CHEBI:29035"/>
    </cofactor>
</comment>
<dbReference type="OrthoDB" id="440755at2759"/>
<evidence type="ECO:0000256" key="1">
    <source>
        <dbReference type="ARBA" id="ARBA00001936"/>
    </source>
</evidence>
<dbReference type="Pfam" id="PF03071">
    <property type="entry name" value="GNT-I"/>
    <property type="match status" value="1"/>
</dbReference>
<dbReference type="InterPro" id="IPR039477">
    <property type="entry name" value="ILEI/PANDER_dom"/>
</dbReference>
<comment type="pathway">
    <text evidence="3">Protein modification; protein glycosylation.</text>
</comment>
<evidence type="ECO:0000313" key="17">
    <source>
        <dbReference type="Proteomes" id="UP000887568"/>
    </source>
</evidence>
<sequence length="894" mass="100455">MHSDLGFRLLLKVGSLEVEKLSRPPSAYQNRYARKTLYQRRRGLDHESHGVCKHCLMFPYKVAGVLLRQMRRMRLQYQVLILLAIGLAYLCVSRVLTGSAMEEDQHLEMQRHIHQAQAQSHSATAGAKVVYEKSTVCSNRRACRVGQVGFHLMSGFENAKKPYMCLNNKIVLKDEVSGRGLNMVVLDGNIKEVVVSWHADTYLESPPALINFLKKIAPKDVLIITTFDDAFRKLSKEVKDMLANDFKSQYINQMAYRSSWVFVGQKGVKTSAGIEKLNLIHGQWADKIELRGCLSLPMSTNTSTIEPGRDLSSNCNQPECANNMFPVTVQAGVTVKKVQQPPSVCIDGQQVMGPVRIKQYDPGSRGLNCIIYDPVQMKVVKIGRFDTYNSAVDDNLIQTFLGSLEVGQIIIIASHDEASRKLSFNTKTVLKVLGSSQIEELNFRDTWVFVGQRGSQGFSPYEKIGFREGTGWGPKVEIKECIPLKIEGVAVPSALGNRKRRDFCKQYDNYPDLCSGENVNKTLRPLPLDDPTLTSNPAYNLPIVVVPGIELEPLQRSLSSLIAVPGIKPSNVLVILNGNYPEPNDLVKLYDFAIEYIKPKADYPAFLYDAIGRALELFKGKENIILLEGYLEVTPDFLRYFSQTLHMLTKDPTILTVSAWNPNGFAATSGDENLVYRTDDFPGFGWIVRRSLWTDKLQNQKECCSLSTWRGWSLGDLVGGGSIIPDVSRVKRIQRQGGFYEDKPFMSQYLLSRTSSSAGPLSEPTMVYKLEATEYENEILRLITHSVPLKPDDINKCLTEGNLSLTFKAHAQKIYAVFYEQDSVDDHTLLRRLCKCFGLFVFEDVPLTNMHKGIIRFTHKGNHFLLVGSKTVYFVNRPKAAAVLSNPGRMNEKG</sequence>
<reference evidence="16" key="1">
    <citation type="submission" date="2022-11" db="UniProtKB">
        <authorList>
            <consortium name="EnsemblMetazoa"/>
        </authorList>
    </citation>
    <scope>IDENTIFICATION</scope>
</reference>
<evidence type="ECO:0000259" key="15">
    <source>
        <dbReference type="Pfam" id="PF15711"/>
    </source>
</evidence>
<evidence type="ECO:0000313" key="16">
    <source>
        <dbReference type="EnsemblMetazoa" id="XP_038054341.1"/>
    </source>
</evidence>
<keyword evidence="8" id="KW-0479">Metal-binding</keyword>
<feature type="domain" description="ILEI/PANDER" evidence="15">
    <location>
        <begin position="365"/>
        <end position="455"/>
    </location>
</feature>
<dbReference type="AlphaFoldDB" id="A0A913ZTE7"/>
<feature type="domain" description="ILEI/PANDER" evidence="15">
    <location>
        <begin position="179"/>
        <end position="267"/>
    </location>
</feature>
<comment type="similarity">
    <text evidence="4">Belongs to the glycosyltransferase 13 family.</text>
</comment>
<evidence type="ECO:0000256" key="9">
    <source>
        <dbReference type="ARBA" id="ARBA00022968"/>
    </source>
</evidence>
<dbReference type="GO" id="GO:0000139">
    <property type="term" value="C:Golgi membrane"/>
    <property type="evidence" value="ECO:0007669"/>
    <property type="project" value="UniProtKB-SubCell"/>
</dbReference>
<protein>
    <recommendedName>
        <fullName evidence="15">ILEI/PANDER domain-containing protein</fullName>
    </recommendedName>
</protein>
<dbReference type="RefSeq" id="XP_038054341.1">
    <property type="nucleotide sequence ID" value="XM_038198413.1"/>
</dbReference>
<evidence type="ECO:0000256" key="10">
    <source>
        <dbReference type="ARBA" id="ARBA00022989"/>
    </source>
</evidence>
<dbReference type="SUPFAM" id="SSF53448">
    <property type="entry name" value="Nucleotide-diphospho-sugar transferases"/>
    <property type="match status" value="1"/>
</dbReference>
<evidence type="ECO:0000256" key="11">
    <source>
        <dbReference type="ARBA" id="ARBA00023034"/>
    </source>
</evidence>
<keyword evidence="13" id="KW-0464">Manganese</keyword>
<feature type="transmembrane region" description="Helical" evidence="14">
    <location>
        <begin position="77"/>
        <end position="96"/>
    </location>
</feature>
<keyword evidence="5" id="KW-0328">Glycosyltransferase</keyword>
<keyword evidence="17" id="KW-1185">Reference proteome</keyword>
<evidence type="ECO:0000256" key="2">
    <source>
        <dbReference type="ARBA" id="ARBA00004323"/>
    </source>
</evidence>
<evidence type="ECO:0000256" key="4">
    <source>
        <dbReference type="ARBA" id="ARBA00006492"/>
    </source>
</evidence>
<dbReference type="InterPro" id="IPR029044">
    <property type="entry name" value="Nucleotide-diphossugar_trans"/>
</dbReference>
<evidence type="ECO:0000256" key="13">
    <source>
        <dbReference type="ARBA" id="ARBA00023211"/>
    </source>
</evidence>
<dbReference type="InterPro" id="IPR052463">
    <property type="entry name" value="O-linked_mannose_GnT"/>
</dbReference>
<dbReference type="GO" id="GO:0046872">
    <property type="term" value="F:metal ion binding"/>
    <property type="evidence" value="ECO:0007669"/>
    <property type="project" value="UniProtKB-KW"/>
</dbReference>
<comment type="subcellular location">
    <subcellularLocation>
        <location evidence="2">Golgi apparatus membrane</location>
        <topology evidence="2">Single-pass type II membrane protein</topology>
    </subcellularLocation>
</comment>
<dbReference type="EnsemblMetazoa" id="XM_038198413.1">
    <property type="protein sequence ID" value="XP_038054341.1"/>
    <property type="gene ID" value="LOC119726651"/>
</dbReference>
<dbReference type="OMA" id="KFHVESE"/>
<dbReference type="PANTHER" id="PTHR46396">
    <property type="entry name" value="PROTEIN O-LINKED-MANNOSE BETA-1,2-N-ACETYLGLUCOSAMINYLTRANSFERASE 1"/>
    <property type="match status" value="1"/>
</dbReference>
<accession>A0A913ZTE7</accession>
<dbReference type="PROSITE" id="PS52031">
    <property type="entry name" value="GG_LECTIN"/>
    <property type="match status" value="2"/>
</dbReference>
<proteinExistence type="inferred from homology"/>
<evidence type="ECO:0000256" key="7">
    <source>
        <dbReference type="ARBA" id="ARBA00022692"/>
    </source>
</evidence>
<dbReference type="InterPro" id="IPR004139">
    <property type="entry name" value="Glyco_trans_13"/>
</dbReference>
<organism evidence="16 17">
    <name type="scientific">Patiria miniata</name>
    <name type="common">Bat star</name>
    <name type="synonym">Asterina miniata</name>
    <dbReference type="NCBI Taxonomy" id="46514"/>
    <lineage>
        <taxon>Eukaryota</taxon>
        <taxon>Metazoa</taxon>
        <taxon>Echinodermata</taxon>
        <taxon>Eleutherozoa</taxon>
        <taxon>Asterozoa</taxon>
        <taxon>Asteroidea</taxon>
        <taxon>Valvatacea</taxon>
        <taxon>Valvatida</taxon>
        <taxon>Asterinidae</taxon>
        <taxon>Patiria</taxon>
    </lineage>
</organism>
<dbReference type="GO" id="GO:0016266">
    <property type="term" value="P:protein O-linked glycosylation via N-acetyl-galactosamine"/>
    <property type="evidence" value="ECO:0007669"/>
    <property type="project" value="TreeGrafter"/>
</dbReference>
<dbReference type="PANTHER" id="PTHR46396:SF2">
    <property type="entry name" value="ILEI_PANDER DOMAIN-CONTAINING PROTEIN"/>
    <property type="match status" value="1"/>
</dbReference>
<dbReference type="Gene3D" id="3.90.550.10">
    <property type="entry name" value="Spore Coat Polysaccharide Biosynthesis Protein SpsA, Chain A"/>
    <property type="match status" value="1"/>
</dbReference>
<dbReference type="Pfam" id="PF15711">
    <property type="entry name" value="ILEI"/>
    <property type="match status" value="2"/>
</dbReference>
<dbReference type="Proteomes" id="UP000887568">
    <property type="component" value="Unplaced"/>
</dbReference>
<evidence type="ECO:0000256" key="3">
    <source>
        <dbReference type="ARBA" id="ARBA00004922"/>
    </source>
</evidence>
<name>A0A913ZTE7_PATMI</name>
<dbReference type="FunFam" id="3.90.550.10:FF:000252">
    <property type="entry name" value="Protein O-linked-mannose beta-1,2-N-acetylglucosaminyltransferase 1"/>
    <property type="match status" value="1"/>
</dbReference>
<evidence type="ECO:0000256" key="6">
    <source>
        <dbReference type="ARBA" id="ARBA00022679"/>
    </source>
</evidence>
<evidence type="ECO:0000256" key="14">
    <source>
        <dbReference type="SAM" id="Phobius"/>
    </source>
</evidence>
<dbReference type="GeneID" id="119726651"/>
<keyword evidence="12 14" id="KW-0472">Membrane</keyword>
<keyword evidence="9" id="KW-0735">Signal-anchor</keyword>
<evidence type="ECO:0000256" key="12">
    <source>
        <dbReference type="ARBA" id="ARBA00023136"/>
    </source>
</evidence>